<accession>A0A2S2Q803</accession>
<feature type="compositionally biased region" description="Basic residues" evidence="1">
    <location>
        <begin position="10"/>
        <end position="19"/>
    </location>
</feature>
<feature type="region of interest" description="Disordered" evidence="1">
    <location>
        <begin position="1"/>
        <end position="130"/>
    </location>
</feature>
<evidence type="ECO:0000313" key="2">
    <source>
        <dbReference type="EMBL" id="MBY73868.1"/>
    </source>
</evidence>
<evidence type="ECO:0000256" key="1">
    <source>
        <dbReference type="SAM" id="MobiDB-lite"/>
    </source>
</evidence>
<sequence>MNFGISFERRRIRAKKKEREKKTERRNGKKKKKSNETFAIDVCRPRGRSSDDRCDRASGGEVKCDGHRRGRSCVRGGTTRCCCPRRVSSAARPKPKPRPHRPTGPRPARRRPGWPPRHVIPGRPPRRRCP</sequence>
<feature type="compositionally biased region" description="Basic and acidic residues" evidence="1">
    <location>
        <begin position="48"/>
        <end position="67"/>
    </location>
</feature>
<proteinExistence type="predicted"/>
<gene>
    <name evidence="2" type="ORF">g.70329</name>
</gene>
<name>A0A2S2Q803_9HEMI</name>
<dbReference type="EMBL" id="GGMS01004665">
    <property type="protein sequence ID" value="MBY73868.1"/>
    <property type="molecule type" value="Transcribed_RNA"/>
</dbReference>
<feature type="compositionally biased region" description="Basic residues" evidence="1">
    <location>
        <begin position="93"/>
        <end position="112"/>
    </location>
</feature>
<protein>
    <submittedName>
        <fullName evidence="2">Uncharacterized protein</fullName>
    </submittedName>
</protein>
<reference evidence="2" key="1">
    <citation type="submission" date="2018-04" db="EMBL/GenBank/DDBJ databases">
        <title>Transcriptome assembly of Sipha flava.</title>
        <authorList>
            <person name="Scully E.D."/>
            <person name="Geib S.M."/>
            <person name="Palmer N.A."/>
            <person name="Koch K."/>
            <person name="Bradshaw J."/>
            <person name="Heng-Moss T."/>
            <person name="Sarath G."/>
        </authorList>
    </citation>
    <scope>NUCLEOTIDE SEQUENCE</scope>
</reference>
<organism evidence="2">
    <name type="scientific">Sipha flava</name>
    <name type="common">yellow sugarcane aphid</name>
    <dbReference type="NCBI Taxonomy" id="143950"/>
    <lineage>
        <taxon>Eukaryota</taxon>
        <taxon>Metazoa</taxon>
        <taxon>Ecdysozoa</taxon>
        <taxon>Arthropoda</taxon>
        <taxon>Hexapoda</taxon>
        <taxon>Insecta</taxon>
        <taxon>Pterygota</taxon>
        <taxon>Neoptera</taxon>
        <taxon>Paraneoptera</taxon>
        <taxon>Hemiptera</taxon>
        <taxon>Sternorrhyncha</taxon>
        <taxon>Aphidomorpha</taxon>
        <taxon>Aphidoidea</taxon>
        <taxon>Aphididae</taxon>
        <taxon>Sipha</taxon>
    </lineage>
</organism>
<dbReference type="AlphaFoldDB" id="A0A2S2Q803"/>